<name>A0A8J2L5E8_9HEXA</name>
<dbReference type="EMBL" id="CAJVCH010546749">
    <property type="protein sequence ID" value="CAG7828241.1"/>
    <property type="molecule type" value="Genomic_DNA"/>
</dbReference>
<accession>A0A8J2L5E8</accession>
<reference evidence="2" key="1">
    <citation type="submission" date="2021-06" db="EMBL/GenBank/DDBJ databases">
        <authorList>
            <person name="Hodson N. C."/>
            <person name="Mongue J. A."/>
            <person name="Jaron S. K."/>
        </authorList>
    </citation>
    <scope>NUCLEOTIDE SEQUENCE</scope>
</reference>
<dbReference type="Proteomes" id="UP000708208">
    <property type="component" value="Unassembled WGS sequence"/>
</dbReference>
<evidence type="ECO:0000313" key="2">
    <source>
        <dbReference type="EMBL" id="CAG7828241.1"/>
    </source>
</evidence>
<evidence type="ECO:0000313" key="3">
    <source>
        <dbReference type="Proteomes" id="UP000708208"/>
    </source>
</evidence>
<feature type="compositionally biased region" description="Polar residues" evidence="1">
    <location>
        <begin position="46"/>
        <end position="57"/>
    </location>
</feature>
<feature type="compositionally biased region" description="Polar residues" evidence="1">
    <location>
        <begin position="65"/>
        <end position="74"/>
    </location>
</feature>
<evidence type="ECO:0000256" key="1">
    <source>
        <dbReference type="SAM" id="MobiDB-lite"/>
    </source>
</evidence>
<feature type="non-terminal residue" evidence="2">
    <location>
        <position position="1"/>
    </location>
</feature>
<keyword evidence="3" id="KW-1185">Reference proteome</keyword>
<organism evidence="2 3">
    <name type="scientific">Allacma fusca</name>
    <dbReference type="NCBI Taxonomy" id="39272"/>
    <lineage>
        <taxon>Eukaryota</taxon>
        <taxon>Metazoa</taxon>
        <taxon>Ecdysozoa</taxon>
        <taxon>Arthropoda</taxon>
        <taxon>Hexapoda</taxon>
        <taxon>Collembola</taxon>
        <taxon>Symphypleona</taxon>
        <taxon>Sminthuridae</taxon>
        <taxon>Allacma</taxon>
    </lineage>
</organism>
<gene>
    <name evidence="2" type="ORF">AFUS01_LOCUS38183</name>
</gene>
<protein>
    <submittedName>
        <fullName evidence="2">Uncharacterized protein</fullName>
    </submittedName>
</protein>
<feature type="region of interest" description="Disordered" evidence="1">
    <location>
        <begin position="32"/>
        <end position="83"/>
    </location>
</feature>
<sequence>MFQDDPLINHSAAQIHMKNNVQPVISQISTGSANNNSVVLPAGNTKGFNNPSLSPPVSQDDKSLTESPISSTEVTKTDPETTV</sequence>
<proteinExistence type="predicted"/>
<comment type="caution">
    <text evidence="2">The sequence shown here is derived from an EMBL/GenBank/DDBJ whole genome shotgun (WGS) entry which is preliminary data.</text>
</comment>
<dbReference type="AlphaFoldDB" id="A0A8J2L5E8"/>